<keyword evidence="3" id="KW-0804">Transcription</keyword>
<dbReference type="PANTHER" id="PTHR46797:SF23">
    <property type="entry name" value="HTH-TYPE TRANSCRIPTIONAL REGULATOR SUTR"/>
    <property type="match status" value="1"/>
</dbReference>
<dbReference type="RefSeq" id="WP_175187570.1">
    <property type="nucleotide sequence ID" value="NZ_JADGIH010000011.1"/>
</dbReference>
<dbReference type="SMART" id="SM00530">
    <property type="entry name" value="HTH_XRE"/>
    <property type="match status" value="1"/>
</dbReference>
<sequence>MPKNTTKDKLRRPSERITRVLASNIRAFREIRGLSQEALAEMCSCHRTYIGSVERGERNVTLSTLELIADAFGVSVPDLLTEEGIKNSTEK</sequence>
<dbReference type="Gene3D" id="1.10.260.40">
    <property type="entry name" value="lambda repressor-like DNA-binding domains"/>
    <property type="match status" value="1"/>
</dbReference>
<evidence type="ECO:0000256" key="1">
    <source>
        <dbReference type="ARBA" id="ARBA00023015"/>
    </source>
</evidence>
<dbReference type="InterPro" id="IPR001387">
    <property type="entry name" value="Cro/C1-type_HTH"/>
</dbReference>
<keyword evidence="2" id="KW-0238">DNA-binding</keyword>
<protein>
    <submittedName>
        <fullName evidence="5">Helix-turn-helix transcriptional regulator</fullName>
    </submittedName>
</protein>
<dbReference type="InterPro" id="IPR050807">
    <property type="entry name" value="TransReg_Diox_bact_type"/>
</dbReference>
<evidence type="ECO:0000313" key="5">
    <source>
        <dbReference type="EMBL" id="MBF0637401.1"/>
    </source>
</evidence>
<accession>A0ABR9XTR7</accession>
<comment type="caution">
    <text evidence="5">The sequence shown here is derived from an EMBL/GenBank/DDBJ whole genome shotgun (WGS) entry which is preliminary data.</text>
</comment>
<dbReference type="SUPFAM" id="SSF47413">
    <property type="entry name" value="lambda repressor-like DNA-binding domains"/>
    <property type="match status" value="1"/>
</dbReference>
<gene>
    <name evidence="5" type="ORF">INT08_09510</name>
</gene>
<dbReference type="CDD" id="cd00093">
    <property type="entry name" value="HTH_XRE"/>
    <property type="match status" value="1"/>
</dbReference>
<feature type="domain" description="HTH cro/C1-type" evidence="4">
    <location>
        <begin position="25"/>
        <end position="79"/>
    </location>
</feature>
<keyword evidence="1" id="KW-0805">Transcription regulation</keyword>
<dbReference type="PROSITE" id="PS50943">
    <property type="entry name" value="HTH_CROC1"/>
    <property type="match status" value="1"/>
</dbReference>
<dbReference type="Proteomes" id="UP000619838">
    <property type="component" value="Unassembled WGS sequence"/>
</dbReference>
<name>A0ABR9XTR7_9CHLB</name>
<evidence type="ECO:0000313" key="6">
    <source>
        <dbReference type="Proteomes" id="UP000619838"/>
    </source>
</evidence>
<dbReference type="Pfam" id="PF01381">
    <property type="entry name" value="HTH_3"/>
    <property type="match status" value="1"/>
</dbReference>
<evidence type="ECO:0000256" key="2">
    <source>
        <dbReference type="ARBA" id="ARBA00023125"/>
    </source>
</evidence>
<proteinExistence type="predicted"/>
<organism evidence="5 6">
    <name type="scientific">Prosthecochloris ethylica</name>
    <dbReference type="NCBI Taxonomy" id="2743976"/>
    <lineage>
        <taxon>Bacteria</taxon>
        <taxon>Pseudomonadati</taxon>
        <taxon>Chlorobiota</taxon>
        <taxon>Chlorobiia</taxon>
        <taxon>Chlorobiales</taxon>
        <taxon>Chlorobiaceae</taxon>
        <taxon>Prosthecochloris</taxon>
    </lineage>
</organism>
<dbReference type="PANTHER" id="PTHR46797">
    <property type="entry name" value="HTH-TYPE TRANSCRIPTIONAL REGULATOR"/>
    <property type="match status" value="1"/>
</dbReference>
<evidence type="ECO:0000256" key="3">
    <source>
        <dbReference type="ARBA" id="ARBA00023163"/>
    </source>
</evidence>
<dbReference type="EMBL" id="JADGII010000019">
    <property type="protein sequence ID" value="MBF0637401.1"/>
    <property type="molecule type" value="Genomic_DNA"/>
</dbReference>
<keyword evidence="6" id="KW-1185">Reference proteome</keyword>
<reference evidence="5 6" key="1">
    <citation type="journal article" date="2020" name="Microorganisms">
        <title>Simultaneous Genome Sequencing of Prosthecochloris ethylica and Desulfuromonas acetoxidans within a Syntrophic Mixture Reveals Unique Pili and Protein Interactions.</title>
        <authorList>
            <person name="Kyndt J.A."/>
            <person name="Van Beeumen J.J."/>
            <person name="Meyer T.E."/>
        </authorList>
    </citation>
    <scope>NUCLEOTIDE SEQUENCE [LARGE SCALE GENOMIC DNA]</scope>
    <source>
        <strain evidence="5 6">N3</strain>
    </source>
</reference>
<evidence type="ECO:0000259" key="4">
    <source>
        <dbReference type="PROSITE" id="PS50943"/>
    </source>
</evidence>
<dbReference type="InterPro" id="IPR010982">
    <property type="entry name" value="Lambda_DNA-bd_dom_sf"/>
</dbReference>